<dbReference type="AlphaFoldDB" id="A0A8J2X048"/>
<gene>
    <name evidence="1" type="ORF">PECAL_4P02950</name>
</gene>
<comment type="caution">
    <text evidence="1">The sequence shown here is derived from an EMBL/GenBank/DDBJ whole genome shotgun (WGS) entry which is preliminary data.</text>
</comment>
<evidence type="ECO:0000313" key="2">
    <source>
        <dbReference type="Proteomes" id="UP000789595"/>
    </source>
</evidence>
<evidence type="ECO:0000313" key="1">
    <source>
        <dbReference type="EMBL" id="CAH0373120.1"/>
    </source>
</evidence>
<dbReference type="EMBL" id="CAKKNE010000004">
    <property type="protein sequence ID" value="CAH0373120.1"/>
    <property type="molecule type" value="Genomic_DNA"/>
</dbReference>
<organism evidence="1 2">
    <name type="scientific">Pelagomonas calceolata</name>
    <dbReference type="NCBI Taxonomy" id="35677"/>
    <lineage>
        <taxon>Eukaryota</taxon>
        <taxon>Sar</taxon>
        <taxon>Stramenopiles</taxon>
        <taxon>Ochrophyta</taxon>
        <taxon>Pelagophyceae</taxon>
        <taxon>Pelagomonadales</taxon>
        <taxon>Pelagomonadaceae</taxon>
        <taxon>Pelagomonas</taxon>
    </lineage>
</organism>
<protein>
    <submittedName>
        <fullName evidence="1">Uncharacterized protein</fullName>
    </submittedName>
</protein>
<keyword evidence="2" id="KW-1185">Reference proteome</keyword>
<accession>A0A8J2X048</accession>
<name>A0A8J2X048_9STRA</name>
<dbReference type="Proteomes" id="UP000789595">
    <property type="component" value="Unassembled WGS sequence"/>
</dbReference>
<proteinExistence type="predicted"/>
<reference evidence="1" key="1">
    <citation type="submission" date="2021-11" db="EMBL/GenBank/DDBJ databases">
        <authorList>
            <consortium name="Genoscope - CEA"/>
            <person name="William W."/>
        </authorList>
    </citation>
    <scope>NUCLEOTIDE SEQUENCE</scope>
</reference>
<sequence>MVATRTARRAAHNRSLPFLALWSRDDVTDSVVDFLPTPTIAVLPIVAKPLRAAQQRVLLTAIRRRGKTAPSPPTTQACLEVLGLPYLCEKWERGLEQWRVEHSAAYTVKPFRGGGSCLEIVKGNSSMGPGTGVHRGLARDIDGENLLVTRFRVTVSLGNQTDAVGYVLLCGPGGDFFDSMGGVRFDKDRLTGVQTLVWCSFRGGTRDLCNAKSNRPYTVDAIFHHESATTNRGSVDISVNGRPVVTGLAVNYKPLSSISVYNFSGGRCEIGEIEVWYKVAEANQMWDEYAPIL</sequence>